<dbReference type="KEGG" id="bspl:114870029"/>
<keyword evidence="4" id="KW-1185">Reference proteome</keyword>
<gene>
    <name evidence="5" type="primary">LOC114870029</name>
</gene>
<sequence length="225" mass="24539">MTILIRDLLLPLVMTGLVSFKGYAPLPVSSPEPAEANPTDDYDQLDEITTTTTPAKGPTRGGKPQRCNYNPCLENQTSCFDLSASTGCSCPGLTLHNVPPEAPWMKSVSWNGSEVIIQWCAPYSYVTSYSVTVGGKETQMFREDQRSGALGHIDHITEVCVAALNDNGRGQEACRMYHPTDNSLPLKAGLIGGALVLLVLVLLGVLLWHRRQRKQEASISVRDTH</sequence>
<evidence type="ECO:0000313" key="4">
    <source>
        <dbReference type="Proteomes" id="UP000515150"/>
    </source>
</evidence>
<accession>A0A6P7PT81</accession>
<feature type="transmembrane region" description="Helical" evidence="2">
    <location>
        <begin position="188"/>
        <end position="208"/>
    </location>
</feature>
<feature type="signal peptide" evidence="3">
    <location>
        <begin position="1"/>
        <end position="20"/>
    </location>
</feature>
<reference evidence="5" key="1">
    <citation type="submission" date="2025-08" db="UniProtKB">
        <authorList>
            <consortium name="RefSeq"/>
        </authorList>
    </citation>
    <scope>IDENTIFICATION</scope>
</reference>
<dbReference type="RefSeq" id="XP_029030465.1">
    <property type="nucleotide sequence ID" value="XM_029174632.3"/>
</dbReference>
<keyword evidence="2" id="KW-1133">Transmembrane helix</keyword>
<evidence type="ECO:0000256" key="1">
    <source>
        <dbReference type="SAM" id="MobiDB-lite"/>
    </source>
</evidence>
<feature type="compositionally biased region" description="Low complexity" evidence="1">
    <location>
        <begin position="49"/>
        <end position="64"/>
    </location>
</feature>
<dbReference type="InParanoid" id="A0A6P7PT81"/>
<evidence type="ECO:0000256" key="3">
    <source>
        <dbReference type="SAM" id="SignalP"/>
    </source>
</evidence>
<feature type="chain" id="PRO_5028192134" evidence="3">
    <location>
        <begin position="21"/>
        <end position="225"/>
    </location>
</feature>
<keyword evidence="3" id="KW-0732">Signal</keyword>
<proteinExistence type="predicted"/>
<name>A0A6P7PT81_BETSP</name>
<keyword evidence="2" id="KW-0472">Membrane</keyword>
<dbReference type="Proteomes" id="UP000515150">
    <property type="component" value="Chromosome 14"/>
</dbReference>
<dbReference type="OrthoDB" id="676979at2759"/>
<feature type="region of interest" description="Disordered" evidence="1">
    <location>
        <begin position="29"/>
        <end position="65"/>
    </location>
</feature>
<dbReference type="AlphaFoldDB" id="A0A6P7PT81"/>
<protein>
    <submittedName>
        <fullName evidence="5">Leucine-rich repeat neuronal protein 4</fullName>
    </submittedName>
</protein>
<evidence type="ECO:0000313" key="5">
    <source>
        <dbReference type="RefSeq" id="XP_029030465.1"/>
    </source>
</evidence>
<keyword evidence="2" id="KW-0812">Transmembrane</keyword>
<dbReference type="GeneID" id="114870029"/>
<organism evidence="4 5">
    <name type="scientific">Betta splendens</name>
    <name type="common">Siamese fighting fish</name>
    <dbReference type="NCBI Taxonomy" id="158456"/>
    <lineage>
        <taxon>Eukaryota</taxon>
        <taxon>Metazoa</taxon>
        <taxon>Chordata</taxon>
        <taxon>Craniata</taxon>
        <taxon>Vertebrata</taxon>
        <taxon>Euteleostomi</taxon>
        <taxon>Actinopterygii</taxon>
        <taxon>Neopterygii</taxon>
        <taxon>Teleostei</taxon>
        <taxon>Neoteleostei</taxon>
        <taxon>Acanthomorphata</taxon>
        <taxon>Anabantaria</taxon>
        <taxon>Anabantiformes</taxon>
        <taxon>Anabantoidei</taxon>
        <taxon>Osphronemidae</taxon>
        <taxon>Betta</taxon>
    </lineage>
</organism>
<dbReference type="FunCoup" id="A0A6P7PT81">
    <property type="interactions" value="273"/>
</dbReference>
<evidence type="ECO:0000256" key="2">
    <source>
        <dbReference type="SAM" id="Phobius"/>
    </source>
</evidence>